<evidence type="ECO:0000256" key="6">
    <source>
        <dbReference type="ARBA" id="ARBA00023136"/>
    </source>
</evidence>
<comment type="caution">
    <text evidence="7">The sequence shown here is derived from an EMBL/GenBank/DDBJ whole genome shotgun (WGS) entry which is preliminary data.</text>
</comment>
<dbReference type="Gene3D" id="3.40.50.300">
    <property type="entry name" value="P-loop containing nucleotide triphosphate hydrolases"/>
    <property type="match status" value="2"/>
</dbReference>
<evidence type="ECO:0000313" key="8">
    <source>
        <dbReference type="Proteomes" id="UP000004893"/>
    </source>
</evidence>
<evidence type="ECO:0000256" key="4">
    <source>
        <dbReference type="ARBA" id="ARBA00022840"/>
    </source>
</evidence>
<accession>C0C2X6</accession>
<dbReference type="AlphaFoldDB" id="C0C2X6"/>
<dbReference type="PANTHER" id="PTHR43790:SF3">
    <property type="entry name" value="D-ALLOSE IMPORT ATP-BINDING PROTEIN ALSA-RELATED"/>
    <property type="match status" value="1"/>
</dbReference>
<reference evidence="7" key="1">
    <citation type="submission" date="2009-02" db="EMBL/GenBank/DDBJ databases">
        <authorList>
            <person name="Fulton L."/>
            <person name="Clifton S."/>
            <person name="Fulton B."/>
            <person name="Xu J."/>
            <person name="Minx P."/>
            <person name="Pepin K.H."/>
            <person name="Johnson M."/>
            <person name="Bhonagiri V."/>
            <person name="Nash W.E."/>
            <person name="Mardis E.R."/>
            <person name="Wilson R.K."/>
        </authorList>
    </citation>
    <scope>NUCLEOTIDE SEQUENCE [LARGE SCALE GENOMIC DNA]</scope>
    <source>
        <strain evidence="7">DSM 15053</strain>
    </source>
</reference>
<keyword evidence="2" id="KW-1003">Cell membrane</keyword>
<keyword evidence="1" id="KW-0813">Transport</keyword>
<dbReference type="Proteomes" id="UP000004893">
    <property type="component" value="Unassembled WGS sequence"/>
</dbReference>
<evidence type="ECO:0000313" key="7">
    <source>
        <dbReference type="EMBL" id="EEG73487.1"/>
    </source>
</evidence>
<reference evidence="7" key="2">
    <citation type="submission" date="2013-06" db="EMBL/GenBank/DDBJ databases">
        <title>Draft genome sequence of Clostridium hylemonae (DSM 15053).</title>
        <authorList>
            <person name="Sudarsanam P."/>
            <person name="Ley R."/>
            <person name="Guruge J."/>
            <person name="Turnbaugh P.J."/>
            <person name="Mahowald M."/>
            <person name="Liep D."/>
            <person name="Gordon J."/>
        </authorList>
    </citation>
    <scope>NUCLEOTIDE SEQUENCE</scope>
    <source>
        <strain evidence="7">DSM 15053</strain>
    </source>
</reference>
<evidence type="ECO:0000256" key="1">
    <source>
        <dbReference type="ARBA" id="ARBA00022448"/>
    </source>
</evidence>
<dbReference type="GO" id="GO:0005524">
    <property type="term" value="F:ATP binding"/>
    <property type="evidence" value="ECO:0007669"/>
    <property type="project" value="UniProtKB-KW"/>
</dbReference>
<keyword evidence="4" id="KW-0067">ATP-binding</keyword>
<keyword evidence="5" id="KW-1278">Translocase</keyword>
<dbReference type="InterPro" id="IPR027417">
    <property type="entry name" value="P-loop_NTPase"/>
</dbReference>
<dbReference type="RefSeq" id="WP_006443792.1">
    <property type="nucleotide sequence ID" value="NZ_CP036524.1"/>
</dbReference>
<keyword evidence="6" id="KW-0472">Membrane</keyword>
<dbReference type="EMBL" id="ABYI02000024">
    <property type="protein sequence ID" value="EEG73487.1"/>
    <property type="molecule type" value="Genomic_DNA"/>
</dbReference>
<dbReference type="OrthoDB" id="2078674at2"/>
<dbReference type="eggNOG" id="COG1129">
    <property type="taxonomic scope" value="Bacteria"/>
</dbReference>
<evidence type="ECO:0008006" key="9">
    <source>
        <dbReference type="Google" id="ProtNLM"/>
    </source>
</evidence>
<evidence type="ECO:0000256" key="5">
    <source>
        <dbReference type="ARBA" id="ARBA00022967"/>
    </source>
</evidence>
<keyword evidence="3" id="KW-0547">Nucleotide-binding</keyword>
<gene>
    <name evidence="7" type="ORF">CLOHYLEM_06433</name>
</gene>
<name>C0C2X6_9FIRM</name>
<organism evidence="7 8">
    <name type="scientific">[Clostridium] hylemonae DSM 15053</name>
    <dbReference type="NCBI Taxonomy" id="553973"/>
    <lineage>
        <taxon>Bacteria</taxon>
        <taxon>Bacillati</taxon>
        <taxon>Bacillota</taxon>
        <taxon>Clostridia</taxon>
        <taxon>Lachnospirales</taxon>
        <taxon>Lachnospiraceae</taxon>
    </lineage>
</organism>
<dbReference type="PANTHER" id="PTHR43790">
    <property type="entry name" value="CARBOHYDRATE TRANSPORT ATP-BINDING PROTEIN MG119-RELATED"/>
    <property type="match status" value="1"/>
</dbReference>
<evidence type="ECO:0000256" key="3">
    <source>
        <dbReference type="ARBA" id="ARBA00022741"/>
    </source>
</evidence>
<protein>
    <recommendedName>
        <fullName evidence="9">ABC transporter, ATP-binding protein</fullName>
    </recommendedName>
</protein>
<dbReference type="InterPro" id="IPR050107">
    <property type="entry name" value="ABC_carbohydrate_import_ATPase"/>
</dbReference>
<evidence type="ECO:0000256" key="2">
    <source>
        <dbReference type="ARBA" id="ARBA00022475"/>
    </source>
</evidence>
<dbReference type="HOGENOM" id="CLU_612094_0_0_9"/>
<keyword evidence="8" id="KW-1185">Reference proteome</keyword>
<proteinExistence type="predicted"/>
<dbReference type="STRING" id="553973.CLOHYLEM_06433"/>
<dbReference type="SUPFAM" id="SSF52540">
    <property type="entry name" value="P-loop containing nucleoside triphosphate hydrolases"/>
    <property type="match status" value="2"/>
</dbReference>
<sequence length="447" mass="51744">MEKKEMLRFSGKSADYQGFCAVKHLYMELYESETAGILQRSDIEKNAVIGLILNETKAYYIGEQPSLIKEMTVADNLYTVRKGRGAKIYHKNAVYKEADRILREFNIDVDAGSLVEELPKTDIRKIELIKAYVQGYPLIVIRDLLMDYSKEDQKEFLRILTLLKERKQTFVITDYNIGVLMNVCDRIMIFENGRIGKTYLKEEFPLCRLHFKTSETVSAAPPQKSTGEERKEIFSVRGLTGQFLRNLSFCIYEGEIVSLSDLNKNERTELVYYLIGRKKIKNGAVRYKGSIYRPKSILHMKKQGINVLRMQILADSYVFHNLTVLENVYIGSIKKMSRAGVISKNFCNFVKCEFKSGFFSRKENWDKTGGELDETTKWHVYLKRLEMQNPAFLICEEIFAINDELVDKAIIEFLEHMKKNGTSVLILSSNNRNLSKVSDRELSRFGQ</sequence>